<reference evidence="2" key="1">
    <citation type="journal article" date="2019" name="Int. J. Syst. Evol. Microbiol.">
        <title>The Global Catalogue of Microorganisms (GCM) 10K type strain sequencing project: providing services to taxonomists for standard genome sequencing and annotation.</title>
        <authorList>
            <consortium name="The Broad Institute Genomics Platform"/>
            <consortium name="The Broad Institute Genome Sequencing Center for Infectious Disease"/>
            <person name="Wu L."/>
            <person name="Ma J."/>
        </authorList>
    </citation>
    <scope>NUCLEOTIDE SEQUENCE [LARGE SCALE GENOMIC DNA]</scope>
    <source>
        <strain evidence="2">JCM 18015</strain>
    </source>
</reference>
<organism evidence="1 2">
    <name type="scientific">[Roseibacterium] beibuensis</name>
    <dbReference type="NCBI Taxonomy" id="1193142"/>
    <lineage>
        <taxon>Bacteria</taxon>
        <taxon>Pseudomonadati</taxon>
        <taxon>Pseudomonadota</taxon>
        <taxon>Alphaproteobacteria</taxon>
        <taxon>Rhodobacterales</taxon>
        <taxon>Roseobacteraceae</taxon>
        <taxon>Roseicyclus</taxon>
    </lineage>
</organism>
<evidence type="ECO:0000313" key="2">
    <source>
        <dbReference type="Proteomes" id="UP001499910"/>
    </source>
</evidence>
<keyword evidence="2" id="KW-1185">Reference proteome</keyword>
<evidence type="ECO:0008006" key="3">
    <source>
        <dbReference type="Google" id="ProtNLM"/>
    </source>
</evidence>
<dbReference type="CDD" id="cd02440">
    <property type="entry name" value="AdoMet_MTases"/>
    <property type="match status" value="1"/>
</dbReference>
<accession>A0ABP9KUU3</accession>
<dbReference type="SUPFAM" id="SSF53335">
    <property type="entry name" value="S-adenosyl-L-methionine-dependent methyltransferases"/>
    <property type="match status" value="1"/>
</dbReference>
<gene>
    <name evidence="1" type="ORF">GCM10023209_00450</name>
</gene>
<dbReference type="PANTHER" id="PTHR43861:SF1">
    <property type="entry name" value="TRANS-ACONITATE 2-METHYLTRANSFERASE"/>
    <property type="match status" value="1"/>
</dbReference>
<comment type="caution">
    <text evidence="1">The sequence shown here is derived from an EMBL/GenBank/DDBJ whole genome shotgun (WGS) entry which is preliminary data.</text>
</comment>
<evidence type="ECO:0000313" key="1">
    <source>
        <dbReference type="EMBL" id="GAA5064189.1"/>
    </source>
</evidence>
<proteinExistence type="predicted"/>
<dbReference type="Pfam" id="PF13489">
    <property type="entry name" value="Methyltransf_23"/>
    <property type="match status" value="1"/>
</dbReference>
<dbReference type="PANTHER" id="PTHR43861">
    <property type="entry name" value="TRANS-ACONITATE 2-METHYLTRANSFERASE-RELATED"/>
    <property type="match status" value="1"/>
</dbReference>
<dbReference type="InterPro" id="IPR029063">
    <property type="entry name" value="SAM-dependent_MTases_sf"/>
</dbReference>
<protein>
    <recommendedName>
        <fullName evidence="3">Class I SAM-dependent methyltransferase</fullName>
    </recommendedName>
</protein>
<dbReference type="Proteomes" id="UP001499910">
    <property type="component" value="Unassembled WGS sequence"/>
</dbReference>
<sequence length="259" mass="28564">MPSDALAGAIARLTSGRPNSAQASAPTNWSAYATAYDMLAEYNPAYQELVQDFAAFLSAIEAPGLIYDIGGGTGNYTQVAVRSCPASEIRFVEPDDGMMSAARSKLAGHPNITFDGRPFEAMDAAGTADLVICVHALYAMPRPEQRLRDLAHLLRPGGWLYLIDLGRYLDVAEWRCYLFDHLKKEHGLFNALRIAWHARQIARQNKAILTAQKKGIYWTHSEAEFASLVTSAGLQIHRQQPVYRGYSDLLICSKPGSME</sequence>
<dbReference type="Gene3D" id="3.40.50.150">
    <property type="entry name" value="Vaccinia Virus protein VP39"/>
    <property type="match status" value="1"/>
</dbReference>
<dbReference type="EMBL" id="BAABHW010000001">
    <property type="protein sequence ID" value="GAA5064189.1"/>
    <property type="molecule type" value="Genomic_DNA"/>
</dbReference>
<dbReference type="RefSeq" id="WP_259547350.1">
    <property type="nucleotide sequence ID" value="NZ_BAABHW010000001.1"/>
</dbReference>
<name>A0ABP9KUU3_9RHOB</name>